<dbReference type="AlphaFoldDB" id="A0A1I0IM96"/>
<protein>
    <recommendedName>
        <fullName evidence="8">Neutral zinc metallopeptidase</fullName>
    </recommendedName>
</protein>
<gene>
    <name evidence="6" type="ORF">SAMN05421811_10563</name>
</gene>
<evidence type="ECO:0000256" key="3">
    <source>
        <dbReference type="ARBA" id="ARBA00022989"/>
    </source>
</evidence>
<dbReference type="InterPro" id="IPR007343">
    <property type="entry name" value="Uncharacterised_pept_Zn_put"/>
</dbReference>
<evidence type="ECO:0000313" key="7">
    <source>
        <dbReference type="Proteomes" id="UP000199361"/>
    </source>
</evidence>
<sequence length="256" mass="27615">MRSLAKLPIVRPLPIKRALALAAVLAISLPPAPAGAAAQDPFPPKAGRLAVTSCPEPAISSGGIPRTREYLQTVVTCLDTSWRAYFRQAGRTFGKPVVRYYEEPADRVCGGDWPAQAAAFYCVERRTLVFPLTGPWIENRTDLYPLKVAAHEYGHHVQRLMGVGLPKARESAARRRYELQADCLAGAFLGSVWGSLGRTGQDWAALVEATRASGDDFDGVRSHGKGAGRARWLERGHRAGSPAACDTWSAPAGRVA</sequence>
<dbReference type="Pfam" id="PF04228">
    <property type="entry name" value="Zn_peptidase"/>
    <property type="match status" value="1"/>
</dbReference>
<keyword evidence="4" id="KW-0472">Membrane</keyword>
<evidence type="ECO:0000313" key="6">
    <source>
        <dbReference type="EMBL" id="SET98199.1"/>
    </source>
</evidence>
<proteinExistence type="predicted"/>
<keyword evidence="5" id="KW-0732">Signal</keyword>
<organism evidence="6 7">
    <name type="scientific">Nonomuraea wenchangensis</name>
    <dbReference type="NCBI Taxonomy" id="568860"/>
    <lineage>
        <taxon>Bacteria</taxon>
        <taxon>Bacillati</taxon>
        <taxon>Actinomycetota</taxon>
        <taxon>Actinomycetes</taxon>
        <taxon>Streptosporangiales</taxon>
        <taxon>Streptosporangiaceae</taxon>
        <taxon>Nonomuraea</taxon>
    </lineage>
</organism>
<dbReference type="PANTHER" id="PTHR30168">
    <property type="entry name" value="PUTATIVE MEMBRANE PROTEIN YPFJ"/>
    <property type="match status" value="1"/>
</dbReference>
<dbReference type="Proteomes" id="UP000199361">
    <property type="component" value="Unassembled WGS sequence"/>
</dbReference>
<comment type="subcellular location">
    <subcellularLocation>
        <location evidence="1">Membrane</location>
        <topology evidence="1">Single-pass membrane protein</topology>
    </subcellularLocation>
</comment>
<keyword evidence="7" id="KW-1185">Reference proteome</keyword>
<reference evidence="6 7" key="1">
    <citation type="submission" date="2016-10" db="EMBL/GenBank/DDBJ databases">
        <authorList>
            <person name="de Groot N.N."/>
        </authorList>
    </citation>
    <scope>NUCLEOTIDE SEQUENCE [LARGE SCALE GENOMIC DNA]</scope>
    <source>
        <strain evidence="6 7">CGMCC 4.5598</strain>
    </source>
</reference>
<keyword evidence="3" id="KW-1133">Transmembrane helix</keyword>
<evidence type="ECO:0000256" key="2">
    <source>
        <dbReference type="ARBA" id="ARBA00022692"/>
    </source>
</evidence>
<evidence type="ECO:0008006" key="8">
    <source>
        <dbReference type="Google" id="ProtNLM"/>
    </source>
</evidence>
<name>A0A1I0IM96_9ACTN</name>
<dbReference type="EMBL" id="FOHX01000005">
    <property type="protein sequence ID" value="SET98199.1"/>
    <property type="molecule type" value="Genomic_DNA"/>
</dbReference>
<evidence type="ECO:0000256" key="5">
    <source>
        <dbReference type="SAM" id="SignalP"/>
    </source>
</evidence>
<dbReference type="GO" id="GO:0016020">
    <property type="term" value="C:membrane"/>
    <property type="evidence" value="ECO:0007669"/>
    <property type="project" value="UniProtKB-SubCell"/>
</dbReference>
<keyword evidence="2" id="KW-0812">Transmembrane</keyword>
<dbReference type="PANTHER" id="PTHR30168:SF0">
    <property type="entry name" value="INNER MEMBRANE PROTEIN"/>
    <property type="match status" value="1"/>
</dbReference>
<feature type="signal peptide" evidence="5">
    <location>
        <begin position="1"/>
        <end position="36"/>
    </location>
</feature>
<evidence type="ECO:0000256" key="1">
    <source>
        <dbReference type="ARBA" id="ARBA00004167"/>
    </source>
</evidence>
<evidence type="ECO:0000256" key="4">
    <source>
        <dbReference type="ARBA" id="ARBA00023136"/>
    </source>
</evidence>
<feature type="chain" id="PRO_5011675271" description="Neutral zinc metallopeptidase" evidence="5">
    <location>
        <begin position="37"/>
        <end position="256"/>
    </location>
</feature>
<dbReference type="STRING" id="568860.SAMN05421811_10563"/>
<accession>A0A1I0IM96</accession>